<evidence type="ECO:0000313" key="3">
    <source>
        <dbReference type="EMBL" id="MEQ2487868.1"/>
    </source>
</evidence>
<dbReference type="PANTHER" id="PTHR33498:SF1">
    <property type="entry name" value="TRANSPOSASE FOR INSERTION SEQUENCE ELEMENT IS1557"/>
    <property type="match status" value="1"/>
</dbReference>
<dbReference type="InterPro" id="IPR002560">
    <property type="entry name" value="Transposase_DDE"/>
</dbReference>
<feature type="domain" description="Transposase IS204/IS1001/IS1096/IS1165 DDE" evidence="2">
    <location>
        <begin position="56"/>
        <end position="349"/>
    </location>
</feature>
<comment type="caution">
    <text evidence="3">The sequence shown here is derived from an EMBL/GenBank/DDBJ whole genome shotgun (WGS) entry which is preliminary data.</text>
</comment>
<evidence type="ECO:0000313" key="4">
    <source>
        <dbReference type="Proteomes" id="UP001487296"/>
    </source>
</evidence>
<accession>A0ABV1FTV8</accession>
<dbReference type="Pfam" id="PF01610">
    <property type="entry name" value="DDE_Tnp_ISL3"/>
    <property type="match status" value="1"/>
</dbReference>
<protein>
    <submittedName>
        <fullName evidence="3">Transposase</fullName>
    </submittedName>
</protein>
<dbReference type="RefSeq" id="WP_182000856.1">
    <property type="nucleotide sequence ID" value="NZ_JAHKBE010000109.1"/>
</dbReference>
<organism evidence="3 4">
    <name type="scientific">Hallella faecis</name>
    <dbReference type="NCBI Taxonomy" id="2841596"/>
    <lineage>
        <taxon>Bacteria</taxon>
        <taxon>Pseudomonadati</taxon>
        <taxon>Bacteroidota</taxon>
        <taxon>Bacteroidia</taxon>
        <taxon>Bacteroidales</taxon>
        <taxon>Prevotellaceae</taxon>
        <taxon>Hallella</taxon>
    </lineage>
</organism>
<evidence type="ECO:0000256" key="1">
    <source>
        <dbReference type="SAM" id="MobiDB-lite"/>
    </source>
</evidence>
<feature type="compositionally biased region" description="Basic residues" evidence="1">
    <location>
        <begin position="184"/>
        <end position="204"/>
    </location>
</feature>
<dbReference type="Proteomes" id="UP001487296">
    <property type="component" value="Unassembled WGS sequence"/>
</dbReference>
<gene>
    <name evidence="3" type="ORF">AAAT34_12575</name>
</gene>
<sequence>MDTSPITARSLQKPYHIKADEFGRAYKDHLSDFRSWKHILHAREWLIFPRNIGPNLSIDETALSNGDLYTIVSNKDAHGGKGALVAIVSGTKVEDVVAALMRIHWYLRCKVREVTMDFSEGMHQIVLQSFPYATITLDRFHMQQLATDPMQELRLKYKKEAQKEQNEKRKLFKAQLAEKYEKSLKRRKKGKKDKRGRKPIRKNKAYVPERLSNGDTLPELLTRTRYSLMVSPEKWTGTQKERMKLLFERYPDLEKAYSLVHSLRMIFSNTRATWISGYESMQNWFDKVREFGNDSFNTAAETIKDRLDEVLNYFIHRATNASAESLNSKIKQFRAQLRGVVDIDFFLYRLSMIFG</sequence>
<feature type="region of interest" description="Disordered" evidence="1">
    <location>
        <begin position="183"/>
        <end position="205"/>
    </location>
</feature>
<proteinExistence type="predicted"/>
<keyword evidence="4" id="KW-1185">Reference proteome</keyword>
<dbReference type="InterPro" id="IPR047951">
    <property type="entry name" value="Transpos_ISL3"/>
</dbReference>
<name>A0ABV1FTV8_9BACT</name>
<dbReference type="PANTHER" id="PTHR33498">
    <property type="entry name" value="TRANSPOSASE FOR INSERTION SEQUENCE ELEMENT IS1557"/>
    <property type="match status" value="1"/>
</dbReference>
<evidence type="ECO:0000259" key="2">
    <source>
        <dbReference type="Pfam" id="PF01610"/>
    </source>
</evidence>
<reference evidence="3 4" key="1">
    <citation type="submission" date="2024-04" db="EMBL/GenBank/DDBJ databases">
        <title>Human intestinal bacterial collection.</title>
        <authorList>
            <person name="Pauvert C."/>
            <person name="Hitch T.C.A."/>
            <person name="Clavel T."/>
        </authorList>
    </citation>
    <scope>NUCLEOTIDE SEQUENCE [LARGE SCALE GENOMIC DNA]</scope>
    <source>
        <strain evidence="3 4">CLA-AA-H145</strain>
    </source>
</reference>
<dbReference type="EMBL" id="JBBNFP010000105">
    <property type="protein sequence ID" value="MEQ2487868.1"/>
    <property type="molecule type" value="Genomic_DNA"/>
</dbReference>